<organism evidence="3 4">
    <name type="scientific">Candidatus Nitronauta litoralis</name>
    <dbReference type="NCBI Taxonomy" id="2705533"/>
    <lineage>
        <taxon>Bacteria</taxon>
        <taxon>Pseudomonadati</taxon>
        <taxon>Nitrospinota/Tectimicrobiota group</taxon>
        <taxon>Nitrospinota</taxon>
        <taxon>Nitrospinia</taxon>
        <taxon>Nitrospinales</taxon>
        <taxon>Nitrospinaceae</taxon>
        <taxon>Candidatus Nitronauta</taxon>
    </lineage>
</organism>
<feature type="compositionally biased region" description="Gly residues" evidence="1">
    <location>
        <begin position="1"/>
        <end position="10"/>
    </location>
</feature>
<evidence type="ECO:0000256" key="1">
    <source>
        <dbReference type="SAM" id="MobiDB-lite"/>
    </source>
</evidence>
<gene>
    <name evidence="3" type="ORF">G3M70_10250</name>
</gene>
<dbReference type="Proteomes" id="UP000594688">
    <property type="component" value="Chromosome"/>
</dbReference>
<feature type="domain" description="DUF4399" evidence="2">
    <location>
        <begin position="52"/>
        <end position="139"/>
    </location>
</feature>
<dbReference type="AlphaFoldDB" id="A0A7T0G1S3"/>
<feature type="compositionally biased region" description="Low complexity" evidence="1">
    <location>
        <begin position="11"/>
        <end position="31"/>
    </location>
</feature>
<dbReference type="EMBL" id="CP048685">
    <property type="protein sequence ID" value="QPJ63784.1"/>
    <property type="molecule type" value="Genomic_DNA"/>
</dbReference>
<accession>A0A7T0G1S3</accession>
<name>A0A7T0G1S3_9BACT</name>
<protein>
    <submittedName>
        <fullName evidence="3">DUF4399 domain-containing protein</fullName>
    </submittedName>
</protein>
<reference evidence="3 4" key="1">
    <citation type="submission" date="2020-02" db="EMBL/GenBank/DDBJ databases">
        <title>Genomic and physiological characterization of two novel Nitrospinaceae genera.</title>
        <authorList>
            <person name="Mueller A.J."/>
            <person name="Jung M.-Y."/>
            <person name="Strachan C.R."/>
            <person name="Herbold C.W."/>
            <person name="Kirkegaard R.H."/>
            <person name="Daims H."/>
        </authorList>
    </citation>
    <scope>NUCLEOTIDE SEQUENCE [LARGE SCALE GENOMIC DNA]</scope>
    <source>
        <strain evidence="3">EB</strain>
    </source>
</reference>
<evidence type="ECO:0000259" key="2">
    <source>
        <dbReference type="Pfam" id="PF14347"/>
    </source>
</evidence>
<sequence length="143" mass="14741">MHHGSGGGSSAGSSGTSTSDSSGSTRDSGTGVTIVSPETASKHHVGPVEICMETNGYTVEPAKNGVNAGKGHHHLIIDADLPDLGSPIPKDAQHIHMGDGSKCKTIEFSAGVHTIRALFAKGNHIPYNPSVTDTVFIYVTHSN</sequence>
<evidence type="ECO:0000313" key="3">
    <source>
        <dbReference type="EMBL" id="QPJ63784.1"/>
    </source>
</evidence>
<dbReference type="Pfam" id="PF14347">
    <property type="entry name" value="DUF4399"/>
    <property type="match status" value="1"/>
</dbReference>
<evidence type="ECO:0000313" key="4">
    <source>
        <dbReference type="Proteomes" id="UP000594688"/>
    </source>
</evidence>
<feature type="region of interest" description="Disordered" evidence="1">
    <location>
        <begin position="1"/>
        <end position="47"/>
    </location>
</feature>
<dbReference type="InterPro" id="IPR025512">
    <property type="entry name" value="DUF4399"/>
</dbReference>
<proteinExistence type="predicted"/>
<dbReference type="KEGG" id="nli:G3M70_10250"/>